<comment type="similarity">
    <text evidence="1">Belongs to the NSRP1 family.</text>
</comment>
<feature type="domain" description="Nuclear speckle splicing regulatory protein 1 N-terminal" evidence="4">
    <location>
        <begin position="106"/>
        <end position="222"/>
    </location>
</feature>
<evidence type="ECO:0000259" key="4">
    <source>
        <dbReference type="Pfam" id="PF09745"/>
    </source>
</evidence>
<dbReference type="OrthoDB" id="446635at2759"/>
<dbReference type="VEuPathDB" id="FungiDB:BD410DRAFT_785494"/>
<feature type="compositionally biased region" description="Basic and acidic residues" evidence="3">
    <location>
        <begin position="73"/>
        <end position="83"/>
    </location>
</feature>
<evidence type="ECO:0000256" key="2">
    <source>
        <dbReference type="ARBA" id="ARBA00023054"/>
    </source>
</evidence>
<dbReference type="Proteomes" id="UP000294933">
    <property type="component" value="Unassembled WGS sequence"/>
</dbReference>
<feature type="compositionally biased region" description="Low complexity" evidence="3">
    <location>
        <begin position="1"/>
        <end position="20"/>
    </location>
</feature>
<sequence>MKVSFSLSGAKAKSSAVGAAPPLKQPTAFASLDDDEHVDAAPTSAASSSRGRLDVNKKLVAQRGTFKVPKLPKLHDTDDVEMKDGEDESSAGQEEAEEAKMSKALRKRIEEEKRVDQTVFEYDEVWDKMQEAKLRQKEAKAVESKERKPKYIANLLQSATTRKLDYIRAEEKAIQREREAEGDEFADKDAFVTQAYKDQMAEVRRAEEEEKRREALEKAKKAPSTGMTHFYAQLLKQSEEQHAATVAATITEPEPTSPTSPSTSLTIKRPTIGPAPPPGQQGQNLTIQKPLNLAPISDAELARSAAAEGKDVELNDDGQIVDKRELLSAGLNLSAPNTRRLGLRLSQTKTSASQSGSKDGKDGDIAHRAVGTAASRKEINERRLREVARQAEEEAERVKEERDRLEREREARVVAKRNTEQDVMSARERYLARKRRKLEGDVDGEVGGDVDGKPPDSIMAQ</sequence>
<gene>
    <name evidence="5" type="ORF">BD410DRAFT_785494</name>
</gene>
<dbReference type="Pfam" id="PF09745">
    <property type="entry name" value="NSRP1_N"/>
    <property type="match status" value="1"/>
</dbReference>
<dbReference type="AlphaFoldDB" id="A0A4Y7QB07"/>
<keyword evidence="2" id="KW-0175">Coiled coil</keyword>
<dbReference type="PANTHER" id="PTHR47845">
    <property type="entry name" value="NUCLEAR SPECKLE SPLICING REGULATORY PROTEIN 1 HOMOLOG"/>
    <property type="match status" value="1"/>
</dbReference>
<reference evidence="5 6" key="1">
    <citation type="submission" date="2018-06" db="EMBL/GenBank/DDBJ databases">
        <title>A transcriptomic atlas of mushroom development highlights an independent origin of complex multicellularity.</title>
        <authorList>
            <consortium name="DOE Joint Genome Institute"/>
            <person name="Krizsan K."/>
            <person name="Almasi E."/>
            <person name="Merenyi Z."/>
            <person name="Sahu N."/>
            <person name="Viragh M."/>
            <person name="Koszo T."/>
            <person name="Mondo S."/>
            <person name="Kiss B."/>
            <person name="Balint B."/>
            <person name="Kues U."/>
            <person name="Barry K."/>
            <person name="Hegedus J.C."/>
            <person name="Henrissat B."/>
            <person name="Johnson J."/>
            <person name="Lipzen A."/>
            <person name="Ohm R."/>
            <person name="Nagy I."/>
            <person name="Pangilinan J."/>
            <person name="Yan J."/>
            <person name="Xiong Y."/>
            <person name="Grigoriev I.V."/>
            <person name="Hibbett D.S."/>
            <person name="Nagy L.G."/>
        </authorList>
    </citation>
    <scope>NUCLEOTIDE SEQUENCE [LARGE SCALE GENOMIC DNA]</scope>
    <source>
        <strain evidence="5 6">SZMC22713</strain>
    </source>
</reference>
<feature type="compositionally biased region" description="Basic and acidic residues" evidence="3">
    <location>
        <begin position="358"/>
        <end position="367"/>
    </location>
</feature>
<feature type="compositionally biased region" description="Basic and acidic residues" evidence="3">
    <location>
        <begin position="375"/>
        <end position="431"/>
    </location>
</feature>
<feature type="region of interest" description="Disordered" evidence="3">
    <location>
        <begin position="66"/>
        <end position="103"/>
    </location>
</feature>
<evidence type="ECO:0000313" key="5">
    <source>
        <dbReference type="EMBL" id="TDL24784.1"/>
    </source>
</evidence>
<feature type="region of interest" description="Disordered" evidence="3">
    <location>
        <begin position="1"/>
        <end position="52"/>
    </location>
</feature>
<proteinExistence type="inferred from homology"/>
<keyword evidence="6" id="KW-1185">Reference proteome</keyword>
<feature type="compositionally biased region" description="Acidic residues" evidence="3">
    <location>
        <begin position="84"/>
        <end position="97"/>
    </location>
</feature>
<accession>A0A4Y7QB07</accession>
<feature type="compositionally biased region" description="Polar residues" evidence="3">
    <location>
        <begin position="345"/>
        <end position="357"/>
    </location>
</feature>
<evidence type="ECO:0000313" key="6">
    <source>
        <dbReference type="Proteomes" id="UP000294933"/>
    </source>
</evidence>
<dbReference type="PANTHER" id="PTHR47845:SF1">
    <property type="entry name" value="NUCLEAR SPECKLE SPLICING REGULATORY PROTEIN 1 HOMOLOG"/>
    <property type="match status" value="1"/>
</dbReference>
<organism evidence="5 6">
    <name type="scientific">Rickenella mellea</name>
    <dbReference type="NCBI Taxonomy" id="50990"/>
    <lineage>
        <taxon>Eukaryota</taxon>
        <taxon>Fungi</taxon>
        <taxon>Dikarya</taxon>
        <taxon>Basidiomycota</taxon>
        <taxon>Agaricomycotina</taxon>
        <taxon>Agaricomycetes</taxon>
        <taxon>Hymenochaetales</taxon>
        <taxon>Rickenellaceae</taxon>
        <taxon>Rickenella</taxon>
    </lineage>
</organism>
<feature type="compositionally biased region" description="Basic and acidic residues" evidence="3">
    <location>
        <begin position="203"/>
        <end position="220"/>
    </location>
</feature>
<dbReference type="InterPro" id="IPR053246">
    <property type="entry name" value="NS_splicing_regulatory_protein"/>
</dbReference>
<dbReference type="STRING" id="50990.A0A4Y7QB07"/>
<feature type="compositionally biased region" description="Low complexity" evidence="3">
    <location>
        <begin position="251"/>
        <end position="264"/>
    </location>
</feature>
<evidence type="ECO:0000256" key="3">
    <source>
        <dbReference type="SAM" id="MobiDB-lite"/>
    </source>
</evidence>
<name>A0A4Y7QB07_9AGAM</name>
<feature type="region of interest" description="Disordered" evidence="3">
    <location>
        <begin position="203"/>
        <end position="224"/>
    </location>
</feature>
<feature type="region of interest" description="Disordered" evidence="3">
    <location>
        <begin position="332"/>
        <end position="461"/>
    </location>
</feature>
<dbReference type="InterPro" id="IPR018612">
    <property type="entry name" value="NSRP1_N"/>
</dbReference>
<dbReference type="EMBL" id="ML170165">
    <property type="protein sequence ID" value="TDL24784.1"/>
    <property type="molecule type" value="Genomic_DNA"/>
</dbReference>
<feature type="region of interest" description="Disordered" evidence="3">
    <location>
        <begin position="241"/>
        <end position="291"/>
    </location>
</feature>
<dbReference type="GO" id="GO:0000381">
    <property type="term" value="P:regulation of alternative mRNA splicing, via spliceosome"/>
    <property type="evidence" value="ECO:0007669"/>
    <property type="project" value="InterPro"/>
</dbReference>
<evidence type="ECO:0000256" key="1">
    <source>
        <dbReference type="ARBA" id="ARBA00010126"/>
    </source>
</evidence>
<protein>
    <recommendedName>
        <fullName evidence="4">Nuclear speckle splicing regulatory protein 1 N-terminal domain-containing protein</fullName>
    </recommendedName>
</protein>